<organism evidence="1 2">
    <name type="scientific">Eubacterium album</name>
    <dbReference type="NCBI Taxonomy" id="2978477"/>
    <lineage>
        <taxon>Bacteria</taxon>
        <taxon>Bacillati</taxon>
        <taxon>Bacillota</taxon>
        <taxon>Clostridia</taxon>
        <taxon>Eubacteriales</taxon>
        <taxon>Eubacteriaceae</taxon>
        <taxon>Eubacterium</taxon>
    </lineage>
</organism>
<dbReference type="EMBL" id="JAODBU010000002">
    <property type="protein sequence ID" value="MCT7397801.1"/>
    <property type="molecule type" value="Genomic_DNA"/>
</dbReference>
<gene>
    <name evidence="1" type="ORF">N5B56_01700</name>
</gene>
<sequence length="129" mass="14884">MTKTFTIGDHIYFPWFGDVYGAVIIDIDKGMDVKGIPYAIAKLQLDLAGGETHCKMSSIYKTEEECLNAIRKRSKKMVKEYKESIKDIKELVKFMHIHNISSANEYTEEEARRAACERAKELLNIDLEY</sequence>
<evidence type="ECO:0008006" key="3">
    <source>
        <dbReference type="Google" id="ProtNLM"/>
    </source>
</evidence>
<evidence type="ECO:0000313" key="1">
    <source>
        <dbReference type="EMBL" id="MCT7397801.1"/>
    </source>
</evidence>
<dbReference type="Proteomes" id="UP001431199">
    <property type="component" value="Unassembled WGS sequence"/>
</dbReference>
<proteinExistence type="predicted"/>
<evidence type="ECO:0000313" key="2">
    <source>
        <dbReference type="Proteomes" id="UP001431199"/>
    </source>
</evidence>
<reference evidence="1" key="1">
    <citation type="submission" date="2022-09" db="EMBL/GenBank/DDBJ databases">
        <title>Eubacterium sp. LFL-14 isolated from human feces.</title>
        <authorList>
            <person name="Liu F."/>
        </authorList>
    </citation>
    <scope>NUCLEOTIDE SEQUENCE</scope>
    <source>
        <strain evidence="1">LFL-14</strain>
    </source>
</reference>
<keyword evidence="2" id="KW-1185">Reference proteome</keyword>
<comment type="caution">
    <text evidence="1">The sequence shown here is derived from an EMBL/GenBank/DDBJ whole genome shotgun (WGS) entry which is preliminary data.</text>
</comment>
<protein>
    <recommendedName>
        <fullName evidence="3">CarD-like/TRCF RNAP-interacting domain-containing protein</fullName>
    </recommendedName>
</protein>
<accession>A0ABT2LYU0</accession>
<name>A0ABT2LYU0_9FIRM</name>
<dbReference type="RefSeq" id="WP_260978237.1">
    <property type="nucleotide sequence ID" value="NZ_JAODBU010000002.1"/>
</dbReference>